<comment type="caution">
    <text evidence="7">The sequence shown here is derived from an EMBL/GenBank/DDBJ whole genome shotgun (WGS) entry which is preliminary data.</text>
</comment>
<dbReference type="InterPro" id="IPR057326">
    <property type="entry name" value="KR_dom"/>
</dbReference>
<sequence length="200" mass="21187">MSFSDKVIVITGGGTGIGLATTKLLARQGAKVSICDLLQDSLDVVKSEIQKSGQHDILVTALDVRDRSAVETWIEKTVEYYGKKIDGVVNAAGVAGKNFLINSIDTITDEDFDLVWAVNVKGVLNCLRAEIPAMNDGGSIVNLASLSGLTGNPKTAAYSVSKHGIVGLSRVATKELGSRKIRVNCVCPCGFVCEWDITGD</sequence>
<dbReference type="SMART" id="SM00822">
    <property type="entry name" value="PKS_KR"/>
    <property type="match status" value="1"/>
</dbReference>
<evidence type="ECO:0000256" key="5">
    <source>
        <dbReference type="RuleBase" id="RU000363"/>
    </source>
</evidence>
<evidence type="ECO:0000256" key="2">
    <source>
        <dbReference type="ARBA" id="ARBA00022857"/>
    </source>
</evidence>
<dbReference type="PRINTS" id="PR00080">
    <property type="entry name" value="SDRFAMILY"/>
</dbReference>
<dbReference type="InterPro" id="IPR002347">
    <property type="entry name" value="SDR_fam"/>
</dbReference>
<dbReference type="AlphaFoldDB" id="A0A438NJM7"/>
<gene>
    <name evidence="7" type="ORF">B0A52_00298</name>
</gene>
<evidence type="ECO:0000313" key="7">
    <source>
        <dbReference type="EMBL" id="RVX75941.1"/>
    </source>
</evidence>
<keyword evidence="4" id="KW-0520">NAD</keyword>
<evidence type="ECO:0000259" key="6">
    <source>
        <dbReference type="SMART" id="SM00822"/>
    </source>
</evidence>
<evidence type="ECO:0000256" key="3">
    <source>
        <dbReference type="ARBA" id="ARBA00023002"/>
    </source>
</evidence>
<dbReference type="InterPro" id="IPR036291">
    <property type="entry name" value="NAD(P)-bd_dom_sf"/>
</dbReference>
<dbReference type="PANTHER" id="PTHR24321">
    <property type="entry name" value="DEHYDROGENASES, SHORT CHAIN"/>
    <property type="match status" value="1"/>
</dbReference>
<accession>A0A438NJM7</accession>
<dbReference type="SUPFAM" id="SSF51735">
    <property type="entry name" value="NAD(P)-binding Rossmann-fold domains"/>
    <property type="match status" value="1"/>
</dbReference>
<feature type="domain" description="Ketoreductase" evidence="6">
    <location>
        <begin position="6"/>
        <end position="195"/>
    </location>
</feature>
<dbReference type="GO" id="GO:0016491">
    <property type="term" value="F:oxidoreductase activity"/>
    <property type="evidence" value="ECO:0007669"/>
    <property type="project" value="UniProtKB-KW"/>
</dbReference>
<dbReference type="VEuPathDB" id="FungiDB:PV10_05291"/>
<evidence type="ECO:0000256" key="4">
    <source>
        <dbReference type="ARBA" id="ARBA00023027"/>
    </source>
</evidence>
<dbReference type="Gene3D" id="3.40.50.720">
    <property type="entry name" value="NAD(P)-binding Rossmann-like Domain"/>
    <property type="match status" value="1"/>
</dbReference>
<proteinExistence type="inferred from homology"/>
<dbReference type="OrthoDB" id="1669814at2759"/>
<evidence type="ECO:0000256" key="1">
    <source>
        <dbReference type="ARBA" id="ARBA00006484"/>
    </source>
</evidence>
<protein>
    <recommendedName>
        <fullName evidence="6">Ketoreductase domain-containing protein</fullName>
    </recommendedName>
</protein>
<reference evidence="7 8" key="1">
    <citation type="submission" date="2017-03" db="EMBL/GenBank/DDBJ databases">
        <title>Genomes of endolithic fungi from Antarctica.</title>
        <authorList>
            <person name="Coleine C."/>
            <person name="Masonjones S."/>
            <person name="Stajich J.E."/>
        </authorList>
    </citation>
    <scope>NUCLEOTIDE SEQUENCE [LARGE SCALE GENOMIC DNA]</scope>
    <source>
        <strain evidence="7 8">CCFEE 6314</strain>
    </source>
</reference>
<dbReference type="FunFam" id="3.40.50.720:FF:000084">
    <property type="entry name" value="Short-chain dehydrogenase reductase"/>
    <property type="match status" value="1"/>
</dbReference>
<dbReference type="Proteomes" id="UP000288859">
    <property type="component" value="Unassembled WGS sequence"/>
</dbReference>
<organism evidence="7 8">
    <name type="scientific">Exophiala mesophila</name>
    <name type="common">Black yeast-like fungus</name>
    <dbReference type="NCBI Taxonomy" id="212818"/>
    <lineage>
        <taxon>Eukaryota</taxon>
        <taxon>Fungi</taxon>
        <taxon>Dikarya</taxon>
        <taxon>Ascomycota</taxon>
        <taxon>Pezizomycotina</taxon>
        <taxon>Eurotiomycetes</taxon>
        <taxon>Chaetothyriomycetidae</taxon>
        <taxon>Chaetothyriales</taxon>
        <taxon>Herpotrichiellaceae</taxon>
        <taxon>Exophiala</taxon>
    </lineage>
</organism>
<evidence type="ECO:0000313" key="8">
    <source>
        <dbReference type="Proteomes" id="UP000288859"/>
    </source>
</evidence>
<keyword evidence="3" id="KW-0560">Oxidoreductase</keyword>
<dbReference type="PRINTS" id="PR00081">
    <property type="entry name" value="GDHRDH"/>
</dbReference>
<comment type="similarity">
    <text evidence="1 5">Belongs to the short-chain dehydrogenases/reductases (SDR) family.</text>
</comment>
<dbReference type="EMBL" id="NAJM01000001">
    <property type="protein sequence ID" value="RVX75941.1"/>
    <property type="molecule type" value="Genomic_DNA"/>
</dbReference>
<name>A0A438NJM7_EXOME</name>
<dbReference type="PANTHER" id="PTHR24321:SF8">
    <property type="entry name" value="ESTRADIOL 17-BETA-DEHYDROGENASE 8-RELATED"/>
    <property type="match status" value="1"/>
</dbReference>
<dbReference type="Pfam" id="PF00106">
    <property type="entry name" value="adh_short"/>
    <property type="match status" value="1"/>
</dbReference>
<keyword evidence="2" id="KW-0521">NADP</keyword>
<dbReference type="CDD" id="cd05233">
    <property type="entry name" value="SDR_c"/>
    <property type="match status" value="1"/>
</dbReference>